<dbReference type="GO" id="GO:0015627">
    <property type="term" value="C:type II protein secretion system complex"/>
    <property type="evidence" value="ECO:0007669"/>
    <property type="project" value="TreeGrafter"/>
</dbReference>
<evidence type="ECO:0000256" key="2">
    <source>
        <dbReference type="SAM" id="Phobius"/>
    </source>
</evidence>
<name>A0A853EW90_9MICO</name>
<feature type="region of interest" description="Disordered" evidence="1">
    <location>
        <begin position="214"/>
        <end position="244"/>
    </location>
</feature>
<dbReference type="Pfam" id="PF12836">
    <property type="entry name" value="HHH_3"/>
    <property type="match status" value="1"/>
</dbReference>
<dbReference type="InterPro" id="IPR019554">
    <property type="entry name" value="Soluble_ligand-bd"/>
</dbReference>
<feature type="domain" description="Helix-hairpin-helix DNA-binding motif class 1" evidence="3">
    <location>
        <begin position="251"/>
        <end position="270"/>
    </location>
</feature>
<dbReference type="PANTHER" id="PTHR21180:SF32">
    <property type="entry name" value="ENDONUCLEASE_EXONUCLEASE_PHOSPHATASE FAMILY DOMAIN-CONTAINING PROTEIN 1"/>
    <property type="match status" value="1"/>
</dbReference>
<dbReference type="Pfam" id="PF10531">
    <property type="entry name" value="SLBB"/>
    <property type="match status" value="1"/>
</dbReference>
<feature type="compositionally biased region" description="Low complexity" evidence="1">
    <location>
        <begin position="135"/>
        <end position="148"/>
    </location>
</feature>
<protein>
    <submittedName>
        <fullName evidence="4">ComEA family DNA-binding protein</fullName>
    </submittedName>
</protein>
<sequence length="303" mass="29623">MADDWADDLSAASDARDLPEAPGSALVRSVAAAYTAAHGHPAEHDTLVDRETGRRRWALGLRAALAAAVALLVVGGVVVVRDLRTMSVEPVAVSEGDGAAAEVGGAQAQTTGDDQDGGENQGDAKQTPSGEKGDGSSAAGDGVSSDAGASGETVLVHVVGQVNAPGVVEIPAGSRVVDAIAAAGGTTAEADTAAVNLARQAVDGEQVYVPAPGEAVQVPGAGPAPAGGPGGGDTSGAPGGALVNLNSAGSEELQALPGVGPALAQRILDWRESNGTFGSIDQLQDVSGIGPVVFEGLRALVTV</sequence>
<dbReference type="GO" id="GO:0006281">
    <property type="term" value="P:DNA repair"/>
    <property type="evidence" value="ECO:0007669"/>
    <property type="project" value="InterPro"/>
</dbReference>
<proteinExistence type="predicted"/>
<dbReference type="NCBIfam" id="TIGR00426">
    <property type="entry name" value="competence protein ComEA helix-hairpin-helix repeat region"/>
    <property type="match status" value="1"/>
</dbReference>
<dbReference type="SUPFAM" id="SSF47781">
    <property type="entry name" value="RuvA domain 2-like"/>
    <property type="match status" value="1"/>
</dbReference>
<dbReference type="GO" id="GO:0003677">
    <property type="term" value="F:DNA binding"/>
    <property type="evidence" value="ECO:0007669"/>
    <property type="project" value="UniProtKB-KW"/>
</dbReference>
<keyword evidence="2" id="KW-0472">Membrane</keyword>
<gene>
    <name evidence="4" type="ORF">HZZ10_15220</name>
</gene>
<evidence type="ECO:0000313" key="5">
    <source>
        <dbReference type="Proteomes" id="UP000561011"/>
    </source>
</evidence>
<keyword evidence="2" id="KW-0812">Transmembrane</keyword>
<dbReference type="EMBL" id="JACBYE010000046">
    <property type="protein sequence ID" value="NYS94867.1"/>
    <property type="molecule type" value="Genomic_DNA"/>
</dbReference>
<dbReference type="SMART" id="SM00278">
    <property type="entry name" value="HhH1"/>
    <property type="match status" value="2"/>
</dbReference>
<keyword evidence="5" id="KW-1185">Reference proteome</keyword>
<evidence type="ECO:0000256" key="1">
    <source>
        <dbReference type="SAM" id="MobiDB-lite"/>
    </source>
</evidence>
<feature type="domain" description="Helix-hairpin-helix DNA-binding motif class 1" evidence="3">
    <location>
        <begin position="281"/>
        <end position="300"/>
    </location>
</feature>
<dbReference type="GO" id="GO:0015628">
    <property type="term" value="P:protein secretion by the type II secretion system"/>
    <property type="evidence" value="ECO:0007669"/>
    <property type="project" value="TreeGrafter"/>
</dbReference>
<dbReference type="InterPro" id="IPR004509">
    <property type="entry name" value="Competence_ComEA_HhH"/>
</dbReference>
<evidence type="ECO:0000259" key="3">
    <source>
        <dbReference type="SMART" id="SM00278"/>
    </source>
</evidence>
<dbReference type="Gene3D" id="3.10.560.10">
    <property type="entry name" value="Outer membrane lipoprotein wza domain like"/>
    <property type="match status" value="1"/>
</dbReference>
<dbReference type="PANTHER" id="PTHR21180">
    <property type="entry name" value="ENDONUCLEASE/EXONUCLEASE/PHOSPHATASE FAMILY DOMAIN-CONTAINING PROTEIN 1"/>
    <property type="match status" value="1"/>
</dbReference>
<dbReference type="Proteomes" id="UP000561011">
    <property type="component" value="Unassembled WGS sequence"/>
</dbReference>
<dbReference type="InterPro" id="IPR051675">
    <property type="entry name" value="Endo/Exo/Phosphatase_dom_1"/>
</dbReference>
<dbReference type="RefSeq" id="WP_179914141.1">
    <property type="nucleotide sequence ID" value="NZ_JACBYE010000046.1"/>
</dbReference>
<dbReference type="InterPro" id="IPR003583">
    <property type="entry name" value="Hlx-hairpin-Hlx_DNA-bd_motif"/>
</dbReference>
<feature type="transmembrane region" description="Helical" evidence="2">
    <location>
        <begin position="59"/>
        <end position="80"/>
    </location>
</feature>
<feature type="compositionally biased region" description="Low complexity" evidence="1">
    <location>
        <begin position="214"/>
        <end position="224"/>
    </location>
</feature>
<comment type="caution">
    <text evidence="4">The sequence shown here is derived from an EMBL/GenBank/DDBJ whole genome shotgun (WGS) entry which is preliminary data.</text>
</comment>
<feature type="region of interest" description="Disordered" evidence="1">
    <location>
        <begin position="93"/>
        <end position="148"/>
    </location>
</feature>
<accession>A0A853EW90</accession>
<keyword evidence="4" id="KW-0238">DNA-binding</keyword>
<organism evidence="4 5">
    <name type="scientific">Sanguibacter inulinus</name>
    <dbReference type="NCBI Taxonomy" id="60922"/>
    <lineage>
        <taxon>Bacteria</taxon>
        <taxon>Bacillati</taxon>
        <taxon>Actinomycetota</taxon>
        <taxon>Actinomycetes</taxon>
        <taxon>Micrococcales</taxon>
        <taxon>Sanguibacteraceae</taxon>
        <taxon>Sanguibacter</taxon>
    </lineage>
</organism>
<reference evidence="4 5" key="1">
    <citation type="submission" date="2020-07" db="EMBL/GenBank/DDBJ databases">
        <title>MOT database genomes.</title>
        <authorList>
            <person name="Joseph S."/>
            <person name="Aduse-Opoku J."/>
            <person name="Hashim A."/>
            <person name="Wade W."/>
            <person name="Curtis M."/>
        </authorList>
    </citation>
    <scope>NUCLEOTIDE SEQUENCE [LARGE SCALE GENOMIC DNA]</scope>
    <source>
        <strain evidence="4 5">DSM 100099</strain>
    </source>
</reference>
<keyword evidence="2" id="KW-1133">Transmembrane helix</keyword>
<dbReference type="InterPro" id="IPR010994">
    <property type="entry name" value="RuvA_2-like"/>
</dbReference>
<evidence type="ECO:0000313" key="4">
    <source>
        <dbReference type="EMBL" id="NYS94867.1"/>
    </source>
</evidence>
<dbReference type="Gene3D" id="1.10.150.320">
    <property type="entry name" value="Photosystem II 12 kDa extrinsic protein"/>
    <property type="match status" value="1"/>
</dbReference>
<dbReference type="AlphaFoldDB" id="A0A853EW90"/>
<feature type="compositionally biased region" description="Gly residues" evidence="1">
    <location>
        <begin position="225"/>
        <end position="239"/>
    </location>
</feature>
<feature type="compositionally biased region" description="Low complexity" evidence="1">
    <location>
        <begin position="93"/>
        <end position="112"/>
    </location>
</feature>